<dbReference type="PROSITE" id="PS51257">
    <property type="entry name" value="PROKAR_LIPOPROTEIN"/>
    <property type="match status" value="1"/>
</dbReference>
<dbReference type="RefSeq" id="WP_274324732.1">
    <property type="nucleotide sequence ID" value="NZ_CP118158.1"/>
</dbReference>
<dbReference type="Proteomes" id="UP001596432">
    <property type="component" value="Unassembled WGS sequence"/>
</dbReference>
<accession>A0ABD5XVN1</accession>
<dbReference type="Pfam" id="PF24381">
    <property type="entry name" value="DUF7537"/>
    <property type="match status" value="1"/>
</dbReference>
<evidence type="ECO:0000313" key="2">
    <source>
        <dbReference type="EMBL" id="MFC7139133.1"/>
    </source>
</evidence>
<evidence type="ECO:0000313" key="3">
    <source>
        <dbReference type="Proteomes" id="UP001596432"/>
    </source>
</evidence>
<name>A0ABD5XVN1_9EURY</name>
<feature type="region of interest" description="Disordered" evidence="1">
    <location>
        <begin position="23"/>
        <end position="46"/>
    </location>
</feature>
<dbReference type="GeneID" id="78819383"/>
<dbReference type="InterPro" id="IPR055959">
    <property type="entry name" value="DUF7537"/>
</dbReference>
<dbReference type="EMBL" id="JBHTAS010000001">
    <property type="protein sequence ID" value="MFC7139133.1"/>
    <property type="molecule type" value="Genomic_DNA"/>
</dbReference>
<organism evidence="2 3">
    <name type="scientific">Halosimplex aquaticum</name>
    <dbReference type="NCBI Taxonomy" id="3026162"/>
    <lineage>
        <taxon>Archaea</taxon>
        <taxon>Methanobacteriati</taxon>
        <taxon>Methanobacteriota</taxon>
        <taxon>Stenosarchaea group</taxon>
        <taxon>Halobacteria</taxon>
        <taxon>Halobacteriales</taxon>
        <taxon>Haloarculaceae</taxon>
        <taxon>Halosimplex</taxon>
    </lineage>
</organism>
<dbReference type="AlphaFoldDB" id="A0ABD5XVN1"/>
<evidence type="ECO:0008006" key="4">
    <source>
        <dbReference type="Google" id="ProtNLM"/>
    </source>
</evidence>
<gene>
    <name evidence="2" type="ORF">ACFQMA_04680</name>
</gene>
<evidence type="ECO:0000256" key="1">
    <source>
        <dbReference type="SAM" id="MobiDB-lite"/>
    </source>
</evidence>
<reference evidence="2 3" key="1">
    <citation type="journal article" date="2019" name="Int. J. Syst. Evol. Microbiol.">
        <title>The Global Catalogue of Microorganisms (GCM) 10K type strain sequencing project: providing services to taxonomists for standard genome sequencing and annotation.</title>
        <authorList>
            <consortium name="The Broad Institute Genomics Platform"/>
            <consortium name="The Broad Institute Genome Sequencing Center for Infectious Disease"/>
            <person name="Wu L."/>
            <person name="Ma J."/>
        </authorList>
    </citation>
    <scope>NUCLEOTIDE SEQUENCE [LARGE SCALE GENOMIC DNA]</scope>
    <source>
        <strain evidence="2 3">XZYJT29</strain>
    </source>
</reference>
<protein>
    <recommendedName>
        <fullName evidence="4">Outer membrane lipoprotein-sorting protein</fullName>
    </recommendedName>
</protein>
<comment type="caution">
    <text evidence="2">The sequence shown here is derived from an EMBL/GenBank/DDBJ whole genome shotgun (WGS) entry which is preliminary data.</text>
</comment>
<keyword evidence="3" id="KW-1185">Reference proteome</keyword>
<sequence>MRSAAVLALVLLAGCSVVAPGPQAETVTPAPVPTAEALPPGVEPDGVADPGALAAAHAATLDGTSFTLIANRTVRYPNGSLRSDLDVRLELSASRDYHASASVRGADAPLFLGEPPTRAEYWANDETYLRRQVIGDRTVYTRYDETDEYVGTWRFWLGTVALDIGPETDLRTTVGSFRTGVGERPTDRDDRRTHLVGSGAHTLGFVDDQSDVRTVENATLHALATEFGLVDTYRVVYTATLHDGTTVRVSRTVRFRAIGNTTVDRPQWYDEAMAQG</sequence>
<proteinExistence type="predicted"/>